<dbReference type="GO" id="GO:1990904">
    <property type="term" value="C:ribonucleoprotein complex"/>
    <property type="evidence" value="ECO:0007669"/>
    <property type="project" value="UniProtKB-KW"/>
</dbReference>
<dbReference type="PROSITE" id="PS00579">
    <property type="entry name" value="RIBOSOMAL_L29"/>
    <property type="match status" value="1"/>
</dbReference>
<comment type="similarity">
    <text evidence="1 5">Belongs to the universal ribosomal protein uL29 family.</text>
</comment>
<evidence type="ECO:0000256" key="1">
    <source>
        <dbReference type="ARBA" id="ARBA00009254"/>
    </source>
</evidence>
<evidence type="ECO:0000256" key="5">
    <source>
        <dbReference type="HAMAP-Rule" id="MF_00374"/>
    </source>
</evidence>
<evidence type="ECO:0000313" key="7">
    <source>
        <dbReference type="Proteomes" id="UP000176778"/>
    </source>
</evidence>
<dbReference type="NCBIfam" id="TIGR00012">
    <property type="entry name" value="L29"/>
    <property type="match status" value="1"/>
</dbReference>
<dbReference type="Pfam" id="PF00831">
    <property type="entry name" value="Ribosomal_L29"/>
    <property type="match status" value="1"/>
</dbReference>
<dbReference type="AlphaFoldDB" id="A0A1F7X7E5"/>
<dbReference type="STRING" id="1802479.A2Y68_02355"/>
<sequence>MKRKDFVELKSKETSELKKLLKEKKLELVKIYPEIAMGREKNTKKAGLLKKDIARIATLINEKEIVKKEEVKDENIQR</sequence>
<dbReference type="SUPFAM" id="SSF46561">
    <property type="entry name" value="Ribosomal protein L29 (L29p)"/>
    <property type="match status" value="1"/>
</dbReference>
<dbReference type="GO" id="GO:0006412">
    <property type="term" value="P:translation"/>
    <property type="evidence" value="ECO:0007669"/>
    <property type="project" value="UniProtKB-UniRule"/>
</dbReference>
<dbReference type="InterPro" id="IPR036049">
    <property type="entry name" value="Ribosomal_uL29_sf"/>
</dbReference>
<dbReference type="EMBL" id="MGFR01000001">
    <property type="protein sequence ID" value="OGM10258.1"/>
    <property type="molecule type" value="Genomic_DNA"/>
</dbReference>
<evidence type="ECO:0000313" key="6">
    <source>
        <dbReference type="EMBL" id="OGM10258.1"/>
    </source>
</evidence>
<organism evidence="6 7">
    <name type="scientific">Candidatus Woesebacteria bacterium RBG_13_46_13</name>
    <dbReference type="NCBI Taxonomy" id="1802479"/>
    <lineage>
        <taxon>Bacteria</taxon>
        <taxon>Candidatus Woeseibacteriota</taxon>
    </lineage>
</organism>
<dbReference type="GO" id="GO:0003735">
    <property type="term" value="F:structural constituent of ribosome"/>
    <property type="evidence" value="ECO:0007669"/>
    <property type="project" value="InterPro"/>
</dbReference>
<accession>A0A1F7X7E5</accession>
<keyword evidence="2 5" id="KW-0689">Ribosomal protein</keyword>
<name>A0A1F7X7E5_9BACT</name>
<keyword evidence="3 5" id="KW-0687">Ribonucleoprotein</keyword>
<protein>
    <recommendedName>
        <fullName evidence="4 5">Large ribosomal subunit protein uL29</fullName>
    </recommendedName>
</protein>
<evidence type="ECO:0000256" key="2">
    <source>
        <dbReference type="ARBA" id="ARBA00022980"/>
    </source>
</evidence>
<reference evidence="6 7" key="1">
    <citation type="journal article" date="2016" name="Nat. Commun.">
        <title>Thousands of microbial genomes shed light on interconnected biogeochemical processes in an aquifer system.</title>
        <authorList>
            <person name="Anantharaman K."/>
            <person name="Brown C.T."/>
            <person name="Hug L.A."/>
            <person name="Sharon I."/>
            <person name="Castelle C.J."/>
            <person name="Probst A.J."/>
            <person name="Thomas B.C."/>
            <person name="Singh A."/>
            <person name="Wilkins M.J."/>
            <person name="Karaoz U."/>
            <person name="Brodie E.L."/>
            <person name="Williams K.H."/>
            <person name="Hubbard S.S."/>
            <person name="Banfield J.F."/>
        </authorList>
    </citation>
    <scope>NUCLEOTIDE SEQUENCE [LARGE SCALE GENOMIC DNA]</scope>
</reference>
<proteinExistence type="inferred from homology"/>
<evidence type="ECO:0000256" key="3">
    <source>
        <dbReference type="ARBA" id="ARBA00023274"/>
    </source>
</evidence>
<dbReference type="HAMAP" id="MF_00374">
    <property type="entry name" value="Ribosomal_uL29"/>
    <property type="match status" value="1"/>
</dbReference>
<dbReference type="InterPro" id="IPR001854">
    <property type="entry name" value="Ribosomal_uL29"/>
</dbReference>
<evidence type="ECO:0000256" key="4">
    <source>
        <dbReference type="ARBA" id="ARBA00035204"/>
    </source>
</evidence>
<dbReference type="GO" id="GO:0005840">
    <property type="term" value="C:ribosome"/>
    <property type="evidence" value="ECO:0007669"/>
    <property type="project" value="UniProtKB-KW"/>
</dbReference>
<dbReference type="Proteomes" id="UP000176778">
    <property type="component" value="Unassembled WGS sequence"/>
</dbReference>
<comment type="caution">
    <text evidence="6">The sequence shown here is derived from an EMBL/GenBank/DDBJ whole genome shotgun (WGS) entry which is preliminary data.</text>
</comment>
<dbReference type="InterPro" id="IPR018254">
    <property type="entry name" value="Ribosomal_uL29_CS"/>
</dbReference>
<dbReference type="Gene3D" id="1.10.287.310">
    <property type="match status" value="1"/>
</dbReference>
<gene>
    <name evidence="5" type="primary">rpmC</name>
    <name evidence="6" type="ORF">A2Y68_02355</name>
</gene>